<dbReference type="CDD" id="cd01027">
    <property type="entry name" value="TOPRIM_RNase_M5_like"/>
    <property type="match status" value="1"/>
</dbReference>
<reference evidence="3" key="1">
    <citation type="submission" date="2020-07" db="EMBL/GenBank/DDBJ databases">
        <title>Methanobacterium. sp. MethCan genome.</title>
        <authorList>
            <person name="Postec A."/>
            <person name="Quemeneur M."/>
        </authorList>
    </citation>
    <scope>NUCLEOTIDE SEQUENCE</scope>
    <source>
        <strain evidence="3">MethCAN</strain>
    </source>
</reference>
<dbReference type="RefSeq" id="WP_211533654.1">
    <property type="nucleotide sequence ID" value="NZ_CP058560.1"/>
</dbReference>
<dbReference type="KEGG" id="meme:HYG87_02435"/>
<dbReference type="EMBL" id="CP058560">
    <property type="protein sequence ID" value="QUH22707.1"/>
    <property type="molecule type" value="Genomic_DNA"/>
</dbReference>
<feature type="coiled-coil region" evidence="1">
    <location>
        <begin position="130"/>
        <end position="199"/>
    </location>
</feature>
<evidence type="ECO:0000259" key="2">
    <source>
        <dbReference type="SMART" id="SM00493"/>
    </source>
</evidence>
<dbReference type="InterPro" id="IPR006171">
    <property type="entry name" value="TOPRIM_dom"/>
</dbReference>
<feature type="domain" description="Toprim" evidence="2">
    <location>
        <begin position="8"/>
        <end position="87"/>
    </location>
</feature>
<dbReference type="Pfam" id="PF01751">
    <property type="entry name" value="Toprim"/>
    <property type="match status" value="1"/>
</dbReference>
<dbReference type="Gene3D" id="3.40.1360.10">
    <property type="match status" value="1"/>
</dbReference>
<proteinExistence type="predicted"/>
<dbReference type="SMART" id="SM00493">
    <property type="entry name" value="TOPRIM"/>
    <property type="match status" value="1"/>
</dbReference>
<gene>
    <name evidence="3" type="ORF">HYG87_02435</name>
</gene>
<keyword evidence="1" id="KW-0175">Coiled coil</keyword>
<evidence type="ECO:0000313" key="3">
    <source>
        <dbReference type="EMBL" id="QUH22707.1"/>
    </source>
</evidence>
<dbReference type="GeneID" id="64819586"/>
<dbReference type="OrthoDB" id="86047at2157"/>
<evidence type="ECO:0000256" key="1">
    <source>
        <dbReference type="SAM" id="Coils"/>
    </source>
</evidence>
<dbReference type="Proteomes" id="UP000681041">
    <property type="component" value="Chromosome"/>
</dbReference>
<evidence type="ECO:0000313" key="4">
    <source>
        <dbReference type="Proteomes" id="UP000681041"/>
    </source>
</evidence>
<accession>A0A8T8K3Z3</accession>
<sequence length="300" mass="34330">MDNKSPIDVRIIVEGASDVESVSRAMQDVALGAEYHITISSIIPTTSIDIARKAVQGADVVLIATDVDGPGRDLAEKFQKSLKDEVGHLERMKFPYGHDVEYIDPGIISEEIKNAIIRAGLLSIANIRDFRQLEDQFMESHHKMQELSRENNNLLNENQSLLDKMEEFSISNEELLQESDKLKIELENIKGDYNKLNSQYTSILNKNLFEVFSITKLWREAFDEDLKDLEHITFATNQFKPDNIIVGQGSISARSKDKAIEWLKVIRTALIFMDPKSEELKNDLDEENDNLENQFQNIWE</sequence>
<dbReference type="InterPro" id="IPR034141">
    <property type="entry name" value="TOPRIM_RNase_M5-like"/>
</dbReference>
<name>A0A8T8K3Z3_9EURY</name>
<protein>
    <submittedName>
        <fullName evidence="3">Topoisomerase</fullName>
    </submittedName>
</protein>
<dbReference type="AlphaFoldDB" id="A0A8T8K3Z3"/>
<keyword evidence="4" id="KW-1185">Reference proteome</keyword>
<organism evidence="3 4">
    <name type="scientific">Methanobacterium alkalithermotolerans</name>
    <dbReference type="NCBI Taxonomy" id="2731220"/>
    <lineage>
        <taxon>Archaea</taxon>
        <taxon>Methanobacteriati</taxon>
        <taxon>Methanobacteriota</taxon>
        <taxon>Methanomada group</taxon>
        <taxon>Methanobacteria</taxon>
        <taxon>Methanobacteriales</taxon>
        <taxon>Methanobacteriaceae</taxon>
        <taxon>Methanobacterium</taxon>
    </lineage>
</organism>